<proteinExistence type="inferred from homology"/>
<evidence type="ECO:0000256" key="11">
    <source>
        <dbReference type="SAM" id="Phobius"/>
    </source>
</evidence>
<dbReference type="AlphaFoldDB" id="A0A3D8T118"/>
<evidence type="ECO:0008006" key="14">
    <source>
        <dbReference type="Google" id="ProtNLM"/>
    </source>
</evidence>
<feature type="transmembrane region" description="Helical" evidence="11">
    <location>
        <begin position="164"/>
        <end position="187"/>
    </location>
</feature>
<keyword evidence="5" id="KW-0677">Repeat</keyword>
<evidence type="ECO:0000256" key="4">
    <source>
        <dbReference type="ARBA" id="ARBA00022692"/>
    </source>
</evidence>
<dbReference type="Proteomes" id="UP000256328">
    <property type="component" value="Unassembled WGS sequence"/>
</dbReference>
<evidence type="ECO:0000313" key="13">
    <source>
        <dbReference type="Proteomes" id="UP000256328"/>
    </source>
</evidence>
<keyword evidence="13" id="KW-1185">Reference proteome</keyword>
<name>A0A3D8T118_9HELO</name>
<keyword evidence="7 11" id="KW-0472">Membrane</keyword>
<dbReference type="Gene3D" id="1.20.1080.10">
    <property type="entry name" value="Glycerol uptake facilitator protein"/>
    <property type="match status" value="1"/>
</dbReference>
<comment type="similarity">
    <text evidence="2 9">Belongs to the MIP/aquaporin (TC 1.A.8) family.</text>
</comment>
<dbReference type="PANTHER" id="PTHR19139:SF199">
    <property type="entry name" value="MIP17260P"/>
    <property type="match status" value="1"/>
</dbReference>
<feature type="transmembrane region" description="Helical" evidence="11">
    <location>
        <begin position="194"/>
        <end position="219"/>
    </location>
</feature>
<protein>
    <recommendedName>
        <fullName evidence="14">Aquaporin</fullName>
    </recommendedName>
</protein>
<gene>
    <name evidence="12" type="ORF">BP5796_01614</name>
</gene>
<evidence type="ECO:0000256" key="1">
    <source>
        <dbReference type="ARBA" id="ARBA00004141"/>
    </source>
</evidence>
<comment type="catalytic activity">
    <reaction evidence="8">
        <text>H2O(in) = H2O(out)</text>
        <dbReference type="Rhea" id="RHEA:29667"/>
        <dbReference type="ChEBI" id="CHEBI:15377"/>
    </reaction>
</comment>
<dbReference type="Pfam" id="PF00230">
    <property type="entry name" value="MIP"/>
    <property type="match status" value="1"/>
</dbReference>
<comment type="caution">
    <text evidence="12">The sequence shown here is derived from an EMBL/GenBank/DDBJ whole genome shotgun (WGS) entry which is preliminary data.</text>
</comment>
<evidence type="ECO:0000256" key="7">
    <source>
        <dbReference type="ARBA" id="ARBA00023136"/>
    </source>
</evidence>
<organism evidence="12 13">
    <name type="scientific">Coleophoma crateriformis</name>
    <dbReference type="NCBI Taxonomy" id="565419"/>
    <lineage>
        <taxon>Eukaryota</taxon>
        <taxon>Fungi</taxon>
        <taxon>Dikarya</taxon>
        <taxon>Ascomycota</taxon>
        <taxon>Pezizomycotina</taxon>
        <taxon>Leotiomycetes</taxon>
        <taxon>Helotiales</taxon>
        <taxon>Dermateaceae</taxon>
        <taxon>Coleophoma</taxon>
    </lineage>
</organism>
<dbReference type="GO" id="GO:0005886">
    <property type="term" value="C:plasma membrane"/>
    <property type="evidence" value="ECO:0007669"/>
    <property type="project" value="TreeGrafter"/>
</dbReference>
<evidence type="ECO:0000256" key="5">
    <source>
        <dbReference type="ARBA" id="ARBA00022737"/>
    </source>
</evidence>
<evidence type="ECO:0000256" key="6">
    <source>
        <dbReference type="ARBA" id="ARBA00022989"/>
    </source>
</evidence>
<dbReference type="InterPro" id="IPR034294">
    <property type="entry name" value="Aquaporin_transptr"/>
</dbReference>
<keyword evidence="6 11" id="KW-1133">Transmembrane helix</keyword>
<keyword evidence="3 9" id="KW-0813">Transport</keyword>
<evidence type="ECO:0000256" key="9">
    <source>
        <dbReference type="RuleBase" id="RU000477"/>
    </source>
</evidence>
<reference evidence="12 13" key="1">
    <citation type="journal article" date="2018" name="IMA Fungus">
        <title>IMA Genome-F 9: Draft genome sequence of Annulohypoxylon stygium, Aspergillus mulundensis, Berkeleyomyces basicola (syn. Thielaviopsis basicola), Ceratocystis smalleyi, two Cercospora beticola strains, Coleophoma cylindrospora, Fusarium fracticaudum, Phialophora cf. hyalina, and Morchella septimelata.</title>
        <authorList>
            <person name="Wingfield B.D."/>
            <person name="Bills G.F."/>
            <person name="Dong Y."/>
            <person name="Huang W."/>
            <person name="Nel W.J."/>
            <person name="Swalarsk-Parry B.S."/>
            <person name="Vaghefi N."/>
            <person name="Wilken P.M."/>
            <person name="An Z."/>
            <person name="de Beer Z.W."/>
            <person name="De Vos L."/>
            <person name="Chen L."/>
            <person name="Duong T.A."/>
            <person name="Gao Y."/>
            <person name="Hammerbacher A."/>
            <person name="Kikkert J.R."/>
            <person name="Li Y."/>
            <person name="Li H."/>
            <person name="Li K."/>
            <person name="Li Q."/>
            <person name="Liu X."/>
            <person name="Ma X."/>
            <person name="Naidoo K."/>
            <person name="Pethybridge S.J."/>
            <person name="Sun J."/>
            <person name="Steenkamp E.T."/>
            <person name="van der Nest M.A."/>
            <person name="van Wyk S."/>
            <person name="Wingfield M.J."/>
            <person name="Xiong C."/>
            <person name="Yue Q."/>
            <person name="Zhang X."/>
        </authorList>
    </citation>
    <scope>NUCLEOTIDE SEQUENCE [LARGE SCALE GENOMIC DNA]</scope>
    <source>
        <strain evidence="12 13">BP5796</strain>
    </source>
</reference>
<dbReference type="PANTHER" id="PTHR19139">
    <property type="entry name" value="AQUAPORIN TRANSPORTER"/>
    <property type="match status" value="1"/>
</dbReference>
<keyword evidence="4 9" id="KW-0812">Transmembrane</keyword>
<feature type="transmembrane region" description="Helical" evidence="11">
    <location>
        <begin position="32"/>
        <end position="51"/>
    </location>
</feature>
<accession>A0A3D8T118</accession>
<feature type="region of interest" description="Disordered" evidence="10">
    <location>
        <begin position="292"/>
        <end position="312"/>
    </location>
</feature>
<feature type="transmembrane region" description="Helical" evidence="11">
    <location>
        <begin position="81"/>
        <end position="100"/>
    </location>
</feature>
<feature type="transmembrane region" description="Helical" evidence="11">
    <location>
        <begin position="136"/>
        <end position="158"/>
    </location>
</feature>
<dbReference type="FunFam" id="1.20.1080.10:FF:000014">
    <property type="entry name" value="Aquaporin 1"/>
    <property type="match status" value="1"/>
</dbReference>
<evidence type="ECO:0000256" key="10">
    <source>
        <dbReference type="SAM" id="MobiDB-lite"/>
    </source>
</evidence>
<evidence type="ECO:0000313" key="12">
    <source>
        <dbReference type="EMBL" id="RDW92220.1"/>
    </source>
</evidence>
<dbReference type="PRINTS" id="PR00783">
    <property type="entry name" value="MINTRINSICP"/>
</dbReference>
<dbReference type="InterPro" id="IPR000425">
    <property type="entry name" value="MIP"/>
</dbReference>
<dbReference type="OrthoDB" id="3222at2759"/>
<dbReference type="InterPro" id="IPR023271">
    <property type="entry name" value="Aquaporin-like"/>
</dbReference>
<evidence type="ECO:0000256" key="8">
    <source>
        <dbReference type="ARBA" id="ARBA00034651"/>
    </source>
</evidence>
<dbReference type="EMBL" id="PDLN01000002">
    <property type="protein sequence ID" value="RDW92220.1"/>
    <property type="molecule type" value="Genomic_DNA"/>
</dbReference>
<evidence type="ECO:0000256" key="3">
    <source>
        <dbReference type="ARBA" id="ARBA00022448"/>
    </source>
</evidence>
<comment type="subcellular location">
    <subcellularLocation>
        <location evidence="1">Membrane</location>
        <topology evidence="1">Multi-pass membrane protein</topology>
    </subcellularLocation>
</comment>
<sequence length="312" mass="33154">MFLPVFQQVETEKYGSANRRVYWISDNARNHLIGMLGEFIGTFIFLFFSFAGGQVANSKPAQLAAGCLLTSATPGSSVEQVLYIALGFSVSLATTVFIFFRVSGGMFNPAVTFGLCMAGAVPWVRGALLVPTQVLSGIVASYLASVIFPGPLTVAVSLGGGATVVQGLMIEMFTTALLVFTILMLAVEKSRATFMAPLVIGMALFLGHITAINFTGAGINPARAFGPDVVLGTFTTYHWIYWLGPVLGAIIAAVLHKVLKVLEYETCNPGQDDDGRGVYHVVQKDIAQIMNGSKHSRTNTAASISSTVKPVS</sequence>
<evidence type="ECO:0000256" key="2">
    <source>
        <dbReference type="ARBA" id="ARBA00006175"/>
    </source>
</evidence>
<feature type="transmembrane region" description="Helical" evidence="11">
    <location>
        <begin position="239"/>
        <end position="259"/>
    </location>
</feature>
<dbReference type="GO" id="GO:0015250">
    <property type="term" value="F:water channel activity"/>
    <property type="evidence" value="ECO:0007669"/>
    <property type="project" value="TreeGrafter"/>
</dbReference>
<dbReference type="SUPFAM" id="SSF81338">
    <property type="entry name" value="Aquaporin-like"/>
    <property type="match status" value="1"/>
</dbReference>